<dbReference type="PANTHER" id="PTHR24026:SF126">
    <property type="entry name" value="PROTOCADHERIN FAT 4"/>
    <property type="match status" value="1"/>
</dbReference>
<evidence type="ECO:0000256" key="1">
    <source>
        <dbReference type="ARBA" id="ARBA00004167"/>
    </source>
</evidence>
<evidence type="ECO:0000256" key="11">
    <source>
        <dbReference type="ARBA" id="ARBA00023180"/>
    </source>
</evidence>
<dbReference type="FunFam" id="2.60.40.60:FF:000134">
    <property type="entry name" value="protocadherin Fat 4"/>
    <property type="match status" value="1"/>
</dbReference>
<evidence type="ECO:0000256" key="7">
    <source>
        <dbReference type="ARBA" id="ARBA00022889"/>
    </source>
</evidence>
<keyword evidence="5" id="KW-0677">Repeat</keyword>
<keyword evidence="7" id="KW-0130">Cell adhesion</keyword>
<dbReference type="FunFam" id="2.60.40.60:FF:000015">
    <property type="entry name" value="FAT atypical cadherin 1"/>
    <property type="match status" value="1"/>
</dbReference>
<comment type="subcellular location">
    <subcellularLocation>
        <location evidence="1">Membrane</location>
        <topology evidence="1">Single-pass membrane protein</topology>
    </subcellularLocation>
</comment>
<feature type="domain" description="Cadherin" evidence="12">
    <location>
        <begin position="1553"/>
        <end position="1657"/>
    </location>
</feature>
<dbReference type="FunFam" id="2.60.40.60:FF:000037">
    <property type="entry name" value="FAT atypical cadherin 1"/>
    <property type="match status" value="1"/>
</dbReference>
<keyword evidence="8" id="KW-1133">Transmembrane helix</keyword>
<feature type="domain" description="Cadherin" evidence="12">
    <location>
        <begin position="1344"/>
        <end position="1454"/>
    </location>
</feature>
<dbReference type="PRINTS" id="PR00205">
    <property type="entry name" value="CADHERIN"/>
</dbReference>
<feature type="domain" description="Cadherin" evidence="12">
    <location>
        <begin position="1449"/>
        <end position="1554"/>
    </location>
</feature>
<reference evidence="13" key="1">
    <citation type="submission" date="2019-04" db="EMBL/GenBank/DDBJ databases">
        <authorList>
            <consortium name="Science for Life Laboratories"/>
        </authorList>
    </citation>
    <scope>NUCLEOTIDE SEQUENCE</scope>
    <source>
        <strain evidence="13">MBLW1</strain>
    </source>
</reference>
<evidence type="ECO:0000313" key="13">
    <source>
        <dbReference type="EMBL" id="VIP04105.1"/>
    </source>
</evidence>
<dbReference type="EMBL" id="LR593887">
    <property type="protein sequence ID" value="VTS05577.1"/>
    <property type="molecule type" value="Genomic_DNA"/>
</dbReference>
<dbReference type="CDD" id="cd11304">
    <property type="entry name" value="Cadherin_repeat"/>
    <property type="match status" value="9"/>
</dbReference>
<dbReference type="Proteomes" id="UP000464378">
    <property type="component" value="Chromosome"/>
</dbReference>
<dbReference type="GO" id="GO:0005886">
    <property type="term" value="C:plasma membrane"/>
    <property type="evidence" value="ECO:0007669"/>
    <property type="project" value="UniProtKB-SubCell"/>
</dbReference>
<evidence type="ECO:0000313" key="14">
    <source>
        <dbReference type="Proteomes" id="UP000464378"/>
    </source>
</evidence>
<dbReference type="Pfam" id="PF17963">
    <property type="entry name" value="Big_9"/>
    <property type="match status" value="1"/>
</dbReference>
<keyword evidence="11" id="KW-0325">Glycoprotein</keyword>
<keyword evidence="3" id="KW-0812">Transmembrane</keyword>
<evidence type="ECO:0000259" key="12">
    <source>
        <dbReference type="PROSITE" id="PS50268"/>
    </source>
</evidence>
<keyword evidence="6" id="KW-0106">Calcium</keyword>
<proteinExistence type="predicted"/>
<evidence type="ECO:0000256" key="8">
    <source>
        <dbReference type="ARBA" id="ARBA00022989"/>
    </source>
</evidence>
<dbReference type="EMBL" id="LR586016">
    <property type="protein sequence ID" value="VIP04105.1"/>
    <property type="molecule type" value="Genomic_DNA"/>
</dbReference>
<protein>
    <recommendedName>
        <fullName evidence="12">Cadherin domain-containing protein</fullName>
    </recommendedName>
</protein>
<dbReference type="KEGG" id="tim:GMBLW1_50880"/>
<feature type="domain" description="Cadherin" evidence="12">
    <location>
        <begin position="1657"/>
        <end position="1762"/>
    </location>
</feature>
<dbReference type="InParanoid" id="A0A6C2YT55"/>
<keyword evidence="10" id="KW-1015">Disulfide bond</keyword>
<dbReference type="PANTHER" id="PTHR24026">
    <property type="entry name" value="FAT ATYPICAL CADHERIN-RELATED"/>
    <property type="match status" value="1"/>
</dbReference>
<keyword evidence="9" id="KW-0472">Membrane</keyword>
<evidence type="ECO:0000256" key="4">
    <source>
        <dbReference type="ARBA" id="ARBA00022729"/>
    </source>
</evidence>
<keyword evidence="2" id="KW-0245">EGF-like domain</keyword>
<dbReference type="GO" id="GO:0007156">
    <property type="term" value="P:homophilic cell adhesion via plasma membrane adhesion molecules"/>
    <property type="evidence" value="ECO:0007669"/>
    <property type="project" value="InterPro"/>
</dbReference>
<feature type="domain" description="Cadherin" evidence="12">
    <location>
        <begin position="1136"/>
        <end position="1241"/>
    </location>
</feature>
<dbReference type="PROSITE" id="PS50268">
    <property type="entry name" value="CADHERIN_2"/>
    <property type="match status" value="9"/>
</dbReference>
<dbReference type="GO" id="GO:0005509">
    <property type="term" value="F:calcium ion binding"/>
    <property type="evidence" value="ECO:0007669"/>
    <property type="project" value="InterPro"/>
</dbReference>
<feature type="domain" description="Cadherin" evidence="12">
    <location>
        <begin position="1761"/>
        <end position="1865"/>
    </location>
</feature>
<organism evidence="13">
    <name type="scientific">Tuwongella immobilis</name>
    <dbReference type="NCBI Taxonomy" id="692036"/>
    <lineage>
        <taxon>Bacteria</taxon>
        <taxon>Pseudomonadati</taxon>
        <taxon>Planctomycetota</taxon>
        <taxon>Planctomycetia</taxon>
        <taxon>Gemmatales</taxon>
        <taxon>Gemmataceae</taxon>
        <taxon>Tuwongella</taxon>
    </lineage>
</organism>
<dbReference type="InterPro" id="IPR013517">
    <property type="entry name" value="FG-GAP"/>
</dbReference>
<evidence type="ECO:0000256" key="2">
    <source>
        <dbReference type="ARBA" id="ARBA00022536"/>
    </source>
</evidence>
<dbReference type="Pfam" id="PF13517">
    <property type="entry name" value="FG-GAP_3"/>
    <property type="match status" value="1"/>
</dbReference>
<accession>A0A6C2YT55</accession>
<evidence type="ECO:0000256" key="5">
    <source>
        <dbReference type="ARBA" id="ARBA00022737"/>
    </source>
</evidence>
<feature type="domain" description="Cadherin" evidence="12">
    <location>
        <begin position="927"/>
        <end position="1038"/>
    </location>
</feature>
<keyword evidence="4" id="KW-0732">Signal</keyword>
<dbReference type="SUPFAM" id="SSF49313">
    <property type="entry name" value="Cadherin-like"/>
    <property type="match status" value="9"/>
</dbReference>
<dbReference type="InterPro" id="IPR002126">
    <property type="entry name" value="Cadherin-like_dom"/>
</dbReference>
<evidence type="ECO:0000256" key="3">
    <source>
        <dbReference type="ARBA" id="ARBA00022692"/>
    </source>
</evidence>
<dbReference type="Gene3D" id="2.60.40.60">
    <property type="entry name" value="Cadherins"/>
    <property type="match status" value="9"/>
</dbReference>
<dbReference type="InterPro" id="IPR028994">
    <property type="entry name" value="Integrin_alpha_N"/>
</dbReference>
<gene>
    <name evidence="13" type="ORF">GMBLW1_50880</name>
</gene>
<dbReference type="SMART" id="SM00112">
    <property type="entry name" value="CA"/>
    <property type="match status" value="9"/>
</dbReference>
<evidence type="ECO:0000256" key="10">
    <source>
        <dbReference type="ARBA" id="ARBA00023157"/>
    </source>
</evidence>
<dbReference type="SUPFAM" id="SSF69318">
    <property type="entry name" value="Integrin alpha N-terminal domain"/>
    <property type="match status" value="1"/>
</dbReference>
<dbReference type="InterPro" id="IPR015919">
    <property type="entry name" value="Cadherin-like_sf"/>
</dbReference>
<evidence type="ECO:0000256" key="6">
    <source>
        <dbReference type="ARBA" id="ARBA00022837"/>
    </source>
</evidence>
<keyword evidence="14" id="KW-1185">Reference proteome</keyword>
<dbReference type="Pfam" id="PF00028">
    <property type="entry name" value="Cadherin"/>
    <property type="match status" value="9"/>
</dbReference>
<dbReference type="FunFam" id="2.60.40.60:FF:000020">
    <property type="entry name" value="Dachsous cadherin-related 1b"/>
    <property type="match status" value="4"/>
</dbReference>
<feature type="domain" description="Cadherin" evidence="12">
    <location>
        <begin position="1032"/>
        <end position="1137"/>
    </location>
</feature>
<name>A0A6C2YT55_9BACT</name>
<evidence type="ECO:0000256" key="9">
    <source>
        <dbReference type="ARBA" id="ARBA00023136"/>
    </source>
</evidence>
<feature type="domain" description="Cadherin" evidence="12">
    <location>
        <begin position="1240"/>
        <end position="1345"/>
    </location>
</feature>
<dbReference type="RefSeq" id="WP_162659233.1">
    <property type="nucleotide sequence ID" value="NZ_LR593887.1"/>
</dbReference>
<sequence length="2216" mass="224825">MTRRNPPSRTPSFVRIELLEDRLVPATPLNIAGPDRFTVNSTTAQVLDVLANDLSLYGEAGNVNVVQNDKLNNATSVSLTVPQSTPNFQIIGGNRGDYDVQIGPVRTDDVANGILITSIRELGGRDNSAGGDTAGKNFAIASADGNGTSYFIPVNAVVGNPSAAANSELNHNIAAGYFPYANGWIGGVFDSGTSTLRSSSGLTVGTHFIVAGTGTYTVNLSSLGISSQTGGVLLTVSGDNNSNYTQQRANADGTWTIFNVLGTSDAGALVNGDVTFVYVPNNLPNFASGLVSEDGTIIQGTGFTAVNSANGEIRLTINGYTPADGILLISPEGDGGTDLGDNIVTYGVDGNTFVIQTYDLSSTSPATLVDTNQRMFTFAFIPSSSKLNTPTISKVDGMAISVGGSVTLASGAKVTLTADGKLDYNPNGAFLNKTPNSPGLSSPQDFFSYTVQVAGGGTIDGNVTIDIIAAEDAPTANKDTVTGKLGDTITINPLANDTDPDIRYIVEGANLKAVQNDTANNSTSVTVTVEQGTPNFLINPGTNRGDYEITIGTNVLTDRGDDTRGGVLISTIASTGVDHGQGQGVQFGQAALASASNIAGSANYFIALHTTGPGDEYNDNVSAVYFPYANGWIGGHFSTTDGANGGANTLLVGSPGLVVGTHVINNGSGRTTIDLTSLGINSQEDGILLVNHGKNEDNYGLQVANADGTWSAYVRDTGTSGSGGGEQDPVAFVYVPLNSPGVTVGKFDGNAGILMGSGFTLTKVTGTVGTYRLSIPGQTPRSGALSLTIEAASTTAANFDNIIMYRPDGDDWIIEIRDITGSGATNLPVLEDIGAEVAAVFAFIPFQVADQANLRITQINGVNITVGTPVTLASGSQVTFNADNTFSYVSTTFVGTDTFTYTIVDPTGRTSTGTVEVEVTETNLAPVANDASFSVLENSAAGTVVGTVTASDPNIGTANRTLTYAITAGNTGNAFAINASIGEITVAAGANIDRETLASYLLTITVTDGGSPSLSANASVSILVTDVNEPPTAGNPTFNLPENSPASTIVGTVVANDPDTGTNGLLTFSITGGNTDNAFVINPQTGEITVATGAILDFETLPSYTLTVTVVDAAVTPLSTTSTVTINLTDVNEAPIAVDQSFELLENATTGTTVGTIAASDPDAGSNGTLSYAITGGNTGNVFAINATTGEISVVDPSTININTTPSYSLTITISDGGSPSLSTTITATITITDNNDPPTIGDQSFNVLENAANGTVVGTIVANDPDSGTNGTLTFTAIGGDLGGIFTVNESTGEIIAVNADLLDFETTPTYTFTVRVTDGGTPGLTATATITINVLDVNEAPTLNDISFSIPENSSAGTTVGTITGTDVDAGANGSLSYSITGGNESGAFAINPTTGEITVIDPAPLDFETTPSFTLTVTVSDAGSPSLTASATVTITLTDVNEDPIANSPQTFTVEENASNGTSLGSIVASDPDTGSNGTLSFAITGGNEAGIFAINASTGEITVVDGSQLDFETTPAYTLTIAITDGGSLANFITITAEISVIDVNEAPTGSDLSLSVAENSPVGTVVGTVTGSDPDTGTTGTLTYEIISGDPLGLFAIDPSTGEITVARTAGLDHEALSQVVLVVQIADGGSPSLIATVNVTIAITDVNEPVTLANASVTVAQNAPAGAILAVIAGVDEDSAAPNNTLTYAITGGNTGGAFAINSTTGQLTLANPAALGAAGNVFSLSVTVTDSGRPSFSATATIRVEVTPVNNAPSGTGFATSILENASNGTGIGTVIGSDPDSGNDGTLRYAITGGNIGGVFAIDAATGVISIVNAAELEFDRVPVYELTITVSDQGNPSLSASTVVRIDVIPVIPPVETRPGDLVIGADAGGAPRVQILNPDGSLRADFFAYDVSYTGGVRVALGDINGDGIADIITGTGIGGGPHIRIFDGKTLADLGSFFAYDPSYTGGLSLAVGDIDGDNLADIITGTDAGGGPHVKVFSGRDFRELASFMAYSTDFRGGVSVAFGGQGRIITGAGAGGGPHVKVFNGLTGTELASFFAYEPNFLGGVVVATNRQGEILTTPRTGETRIRAFDGATFVLRNELTPYVPAIVSDPNDGLLDESELAELTAQGGGVFLSGTQLAAPVIPPAPRVSRISATDINGDGIDEWVVANGPGNAQSVISIYARPGQGSFELGETGDNVEGVLEPIRTIAPFGEFNGGIFVGGS</sequence>